<sequence length="72" mass="8291">MPGSRAEFLIEQLLANRLTGAEFDEFLAGLGNDTRLAEYTQYLEQYFMGLVRQDEEEKRLGLTSWKRSNGSE</sequence>
<keyword evidence="1" id="KW-0343">GTPase activation</keyword>
<dbReference type="InterPro" id="IPR035974">
    <property type="entry name" value="Rap/Ran-GAP_sf"/>
</dbReference>
<feature type="domain" description="Rap-GAP" evidence="2">
    <location>
        <begin position="1"/>
        <end position="72"/>
    </location>
</feature>
<reference evidence="4" key="1">
    <citation type="journal article" date="2019" name="Int. J. Syst. Evol. Microbiol.">
        <title>The Global Catalogue of Microorganisms (GCM) 10K type strain sequencing project: providing services to taxonomists for standard genome sequencing and annotation.</title>
        <authorList>
            <consortium name="The Broad Institute Genomics Platform"/>
            <consortium name="The Broad Institute Genome Sequencing Center for Infectious Disease"/>
            <person name="Wu L."/>
            <person name="Ma J."/>
        </authorList>
    </citation>
    <scope>NUCLEOTIDE SEQUENCE [LARGE SCALE GENOMIC DNA]</scope>
    <source>
        <strain evidence="4">JCM 17927</strain>
    </source>
</reference>
<dbReference type="SUPFAM" id="SSF111347">
    <property type="entry name" value="Rap/Ran-GAP"/>
    <property type="match status" value="1"/>
</dbReference>
<accession>A0ABP8NP92</accession>
<name>A0ABP8NP92_9BACT</name>
<organism evidence="3 4">
    <name type="scientific">Nibrella saemangeumensis</name>
    <dbReference type="NCBI Taxonomy" id="1084526"/>
    <lineage>
        <taxon>Bacteria</taxon>
        <taxon>Pseudomonadati</taxon>
        <taxon>Bacteroidota</taxon>
        <taxon>Cytophagia</taxon>
        <taxon>Cytophagales</taxon>
        <taxon>Spirosomataceae</taxon>
        <taxon>Nibrella</taxon>
    </lineage>
</organism>
<evidence type="ECO:0000313" key="3">
    <source>
        <dbReference type="EMBL" id="GAA4469106.1"/>
    </source>
</evidence>
<evidence type="ECO:0000259" key="2">
    <source>
        <dbReference type="PROSITE" id="PS50085"/>
    </source>
</evidence>
<dbReference type="EMBL" id="BAABHD010000084">
    <property type="protein sequence ID" value="GAA4469106.1"/>
    <property type="molecule type" value="Genomic_DNA"/>
</dbReference>
<dbReference type="InterPro" id="IPR000331">
    <property type="entry name" value="Rap/Ran_GAP_dom"/>
</dbReference>
<proteinExistence type="predicted"/>
<gene>
    <name evidence="3" type="ORF">GCM10023189_55500</name>
</gene>
<evidence type="ECO:0000313" key="4">
    <source>
        <dbReference type="Proteomes" id="UP001501175"/>
    </source>
</evidence>
<keyword evidence="4" id="KW-1185">Reference proteome</keyword>
<evidence type="ECO:0000256" key="1">
    <source>
        <dbReference type="ARBA" id="ARBA00022468"/>
    </source>
</evidence>
<dbReference type="Proteomes" id="UP001501175">
    <property type="component" value="Unassembled WGS sequence"/>
</dbReference>
<protein>
    <recommendedName>
        <fullName evidence="2">Rap-GAP domain-containing protein</fullName>
    </recommendedName>
</protein>
<comment type="caution">
    <text evidence="3">The sequence shown here is derived from an EMBL/GenBank/DDBJ whole genome shotgun (WGS) entry which is preliminary data.</text>
</comment>
<dbReference type="PROSITE" id="PS50085">
    <property type="entry name" value="RAPGAP"/>
    <property type="match status" value="1"/>
</dbReference>
<dbReference type="RefSeq" id="WP_345249338.1">
    <property type="nucleotide sequence ID" value="NZ_BAABHD010000084.1"/>
</dbReference>